<dbReference type="InterPro" id="IPR020562">
    <property type="entry name" value="PRibGlycinamide_synth_N"/>
</dbReference>
<dbReference type="PROSITE" id="PS00184">
    <property type="entry name" value="GARS"/>
    <property type="match status" value="1"/>
</dbReference>
<protein>
    <recommendedName>
        <fullName evidence="4 14">Phosphoribosylamine--glycine ligase</fullName>
        <ecNumber evidence="4 14">6.3.4.13</ecNumber>
    </recommendedName>
    <alternativeName>
        <fullName evidence="14">GARS</fullName>
    </alternativeName>
    <alternativeName>
        <fullName evidence="12 14">Glycinamide ribonucleotide synthetase</fullName>
    </alternativeName>
    <alternativeName>
        <fullName evidence="13 14">Phosphoribosylglycinamide synthetase</fullName>
    </alternativeName>
</protein>
<evidence type="ECO:0000256" key="14">
    <source>
        <dbReference type="HAMAP-Rule" id="MF_00138"/>
    </source>
</evidence>
<evidence type="ECO:0000313" key="17">
    <source>
        <dbReference type="EMBL" id="PTL39203.1"/>
    </source>
</evidence>
<sequence length="425" mass="45944">MNILVVGGGGREHALAWKLAQSDHITEVIIAPGSDAAAQMMDCRVEEIQADDHEGLVQLALEEEIELAVIGPEQPLTEGLADKMKEAGIPVFGPSKAAARLEGSKQFAKELMQKYGIPTAASGYFTNLEEAKEYVREQGTPIVIKADGLAAGKGVTVAADEEEAFKALELILSEEAFGEAGSSVVIEECLTGEEVSYMALVNGNTVVPLLPAQDHKRAFEGDKGPNTGGMGAYSPVPHIDEEILRRAEEEILWPAAEAMVKEGTPFTGVLYAGLMITEDGPKVIEFNARFGDPEAQVVLPLMESDLVDVLLQVLDGKTPDIKWSGESCAGVVVASEGYPGSYEKGIPFTMPMTRSDEKQQFFHAGTKVNSEKVGWLTTGGRVMLLSSQAPTLEEALRMTYEVLDSKEWDGLFYRKDIGHRLLKTE</sequence>
<evidence type="ECO:0000256" key="1">
    <source>
        <dbReference type="ARBA" id="ARBA00001936"/>
    </source>
</evidence>
<name>A0A2T4U713_9BACI</name>
<dbReference type="GO" id="GO:0005524">
    <property type="term" value="F:ATP binding"/>
    <property type="evidence" value="ECO:0007669"/>
    <property type="project" value="UniProtKB-UniRule"/>
</dbReference>
<dbReference type="InterPro" id="IPR013815">
    <property type="entry name" value="ATP_grasp_subdomain_1"/>
</dbReference>
<dbReference type="OrthoDB" id="9807240at2"/>
<comment type="caution">
    <text evidence="17">The sequence shown here is derived from an EMBL/GenBank/DDBJ whole genome shotgun (WGS) entry which is preliminary data.</text>
</comment>
<dbReference type="Gene3D" id="3.90.600.10">
    <property type="entry name" value="Phosphoribosylglycinamide synthetase, C-terminal domain"/>
    <property type="match status" value="1"/>
</dbReference>
<dbReference type="PANTHER" id="PTHR43472:SF1">
    <property type="entry name" value="PHOSPHORIBOSYLAMINE--GLYCINE LIGASE, CHLOROPLASTIC"/>
    <property type="match status" value="1"/>
</dbReference>
<proteinExistence type="inferred from homology"/>
<dbReference type="Pfam" id="PF02844">
    <property type="entry name" value="GARS_N"/>
    <property type="match status" value="1"/>
</dbReference>
<evidence type="ECO:0000256" key="13">
    <source>
        <dbReference type="ARBA" id="ARBA00042864"/>
    </source>
</evidence>
<dbReference type="FunFam" id="3.30.1490.20:FF:000006">
    <property type="entry name" value="phosphoribosylamine--glycine ligase, chloroplastic-like"/>
    <property type="match status" value="1"/>
</dbReference>
<accession>A0A2T4U713</accession>
<evidence type="ECO:0000256" key="2">
    <source>
        <dbReference type="ARBA" id="ARBA00001946"/>
    </source>
</evidence>
<dbReference type="PANTHER" id="PTHR43472">
    <property type="entry name" value="PHOSPHORIBOSYLAMINE--GLYCINE LIGASE"/>
    <property type="match status" value="1"/>
</dbReference>
<evidence type="ECO:0000313" key="18">
    <source>
        <dbReference type="Proteomes" id="UP000240509"/>
    </source>
</evidence>
<comment type="cofactor">
    <cofactor evidence="2">
        <name>Mg(2+)</name>
        <dbReference type="ChEBI" id="CHEBI:18420"/>
    </cofactor>
</comment>
<evidence type="ECO:0000256" key="9">
    <source>
        <dbReference type="ARBA" id="ARBA00022840"/>
    </source>
</evidence>
<evidence type="ECO:0000256" key="11">
    <source>
        <dbReference type="ARBA" id="ARBA00038345"/>
    </source>
</evidence>
<dbReference type="Gene3D" id="3.30.470.20">
    <property type="entry name" value="ATP-grasp fold, B domain"/>
    <property type="match status" value="1"/>
</dbReference>
<dbReference type="InterPro" id="IPR000115">
    <property type="entry name" value="PRibGlycinamide_synth"/>
</dbReference>
<dbReference type="Pfam" id="PF01071">
    <property type="entry name" value="GARS_A"/>
    <property type="match status" value="1"/>
</dbReference>
<comment type="cofactor">
    <cofactor evidence="1">
        <name>Mn(2+)</name>
        <dbReference type="ChEBI" id="CHEBI:29035"/>
    </cofactor>
</comment>
<dbReference type="InterPro" id="IPR011761">
    <property type="entry name" value="ATP-grasp"/>
</dbReference>
<comment type="similarity">
    <text evidence="11 14">Belongs to the GARS family.</text>
</comment>
<evidence type="ECO:0000256" key="15">
    <source>
        <dbReference type="PROSITE-ProRule" id="PRU00409"/>
    </source>
</evidence>
<evidence type="ECO:0000256" key="3">
    <source>
        <dbReference type="ARBA" id="ARBA00005174"/>
    </source>
</evidence>
<comment type="pathway">
    <text evidence="3 14">Purine metabolism; IMP biosynthesis via de novo pathway; N(1)-(5-phospho-D-ribosyl)glycinamide from 5-phospho-alpha-D-ribose 1-diphosphate: step 2/2.</text>
</comment>
<dbReference type="SUPFAM" id="SSF56059">
    <property type="entry name" value="Glutathione synthetase ATP-binding domain-like"/>
    <property type="match status" value="1"/>
</dbReference>
<organism evidence="17 18">
    <name type="scientific">Alkalicoccus saliphilus</name>
    <dbReference type="NCBI Taxonomy" id="200989"/>
    <lineage>
        <taxon>Bacteria</taxon>
        <taxon>Bacillati</taxon>
        <taxon>Bacillota</taxon>
        <taxon>Bacilli</taxon>
        <taxon>Bacillales</taxon>
        <taxon>Bacillaceae</taxon>
        <taxon>Alkalicoccus</taxon>
    </lineage>
</organism>
<dbReference type="InterPro" id="IPR011054">
    <property type="entry name" value="Rudment_hybrid_motif"/>
</dbReference>
<dbReference type="InterPro" id="IPR037123">
    <property type="entry name" value="PRibGlycinamide_synth_C_sf"/>
</dbReference>
<evidence type="ECO:0000256" key="6">
    <source>
        <dbReference type="ARBA" id="ARBA00022723"/>
    </source>
</evidence>
<dbReference type="GO" id="GO:0004637">
    <property type="term" value="F:phosphoribosylamine-glycine ligase activity"/>
    <property type="evidence" value="ECO:0007669"/>
    <property type="project" value="UniProtKB-UniRule"/>
</dbReference>
<dbReference type="PROSITE" id="PS50975">
    <property type="entry name" value="ATP_GRASP"/>
    <property type="match status" value="1"/>
</dbReference>
<evidence type="ECO:0000256" key="10">
    <source>
        <dbReference type="ARBA" id="ARBA00023211"/>
    </source>
</evidence>
<dbReference type="GO" id="GO:0009113">
    <property type="term" value="P:purine nucleobase biosynthetic process"/>
    <property type="evidence" value="ECO:0007669"/>
    <property type="project" value="InterPro"/>
</dbReference>
<dbReference type="SUPFAM" id="SSF52440">
    <property type="entry name" value="PreATP-grasp domain"/>
    <property type="match status" value="1"/>
</dbReference>
<dbReference type="SMART" id="SM01210">
    <property type="entry name" value="GARS_C"/>
    <property type="match status" value="1"/>
</dbReference>
<comment type="catalytic activity">
    <reaction evidence="14">
        <text>5-phospho-beta-D-ribosylamine + glycine + ATP = N(1)-(5-phospho-beta-D-ribosyl)glycinamide + ADP + phosphate + H(+)</text>
        <dbReference type="Rhea" id="RHEA:17453"/>
        <dbReference type="ChEBI" id="CHEBI:15378"/>
        <dbReference type="ChEBI" id="CHEBI:30616"/>
        <dbReference type="ChEBI" id="CHEBI:43474"/>
        <dbReference type="ChEBI" id="CHEBI:57305"/>
        <dbReference type="ChEBI" id="CHEBI:58681"/>
        <dbReference type="ChEBI" id="CHEBI:143788"/>
        <dbReference type="ChEBI" id="CHEBI:456216"/>
        <dbReference type="EC" id="6.3.4.13"/>
    </reaction>
</comment>
<keyword evidence="7 15" id="KW-0547">Nucleotide-binding</keyword>
<dbReference type="InterPro" id="IPR016185">
    <property type="entry name" value="PreATP-grasp_dom_sf"/>
</dbReference>
<dbReference type="InterPro" id="IPR020560">
    <property type="entry name" value="PRibGlycinamide_synth_C-dom"/>
</dbReference>
<evidence type="ECO:0000256" key="12">
    <source>
        <dbReference type="ARBA" id="ARBA00042242"/>
    </source>
</evidence>
<dbReference type="SUPFAM" id="SSF51246">
    <property type="entry name" value="Rudiment single hybrid motif"/>
    <property type="match status" value="1"/>
</dbReference>
<dbReference type="NCBIfam" id="TIGR00877">
    <property type="entry name" value="purD"/>
    <property type="match status" value="1"/>
</dbReference>
<dbReference type="EMBL" id="PZJJ01000009">
    <property type="protein sequence ID" value="PTL39203.1"/>
    <property type="molecule type" value="Genomic_DNA"/>
</dbReference>
<keyword evidence="18" id="KW-1185">Reference proteome</keyword>
<dbReference type="SMART" id="SM01209">
    <property type="entry name" value="GARS_A"/>
    <property type="match status" value="1"/>
</dbReference>
<dbReference type="InterPro" id="IPR020561">
    <property type="entry name" value="PRibGlycinamid_synth_ATP-grasp"/>
</dbReference>
<dbReference type="RefSeq" id="WP_107584590.1">
    <property type="nucleotide sequence ID" value="NZ_PZJJ01000009.1"/>
</dbReference>
<reference evidence="17 18" key="1">
    <citation type="submission" date="2018-03" db="EMBL/GenBank/DDBJ databases">
        <title>Alkalicoccus saliphilus sp. nov., isolated from a mineral pool.</title>
        <authorList>
            <person name="Zhao B."/>
        </authorList>
    </citation>
    <scope>NUCLEOTIDE SEQUENCE [LARGE SCALE GENOMIC DNA]</scope>
    <source>
        <strain evidence="17 18">6AG</strain>
    </source>
</reference>
<evidence type="ECO:0000256" key="8">
    <source>
        <dbReference type="ARBA" id="ARBA00022755"/>
    </source>
</evidence>
<gene>
    <name evidence="14" type="primary">purD</name>
    <name evidence="17" type="ORF">C6Y45_07365</name>
</gene>
<dbReference type="GO" id="GO:0006189">
    <property type="term" value="P:'de novo' IMP biosynthetic process"/>
    <property type="evidence" value="ECO:0007669"/>
    <property type="project" value="UniProtKB-UniRule"/>
</dbReference>
<keyword evidence="10" id="KW-0464">Manganese</keyword>
<dbReference type="Gene3D" id="3.40.50.20">
    <property type="match status" value="1"/>
</dbReference>
<dbReference type="AlphaFoldDB" id="A0A2T4U713"/>
<dbReference type="EC" id="6.3.4.13" evidence="4 14"/>
<dbReference type="UniPathway" id="UPA00074">
    <property type="reaction ID" value="UER00125"/>
</dbReference>
<dbReference type="FunFam" id="3.30.470.20:FF:000018">
    <property type="entry name" value="Trifunctional purine biosynthetic protein adenosine-3"/>
    <property type="match status" value="1"/>
</dbReference>
<keyword evidence="6" id="KW-0479">Metal-binding</keyword>
<evidence type="ECO:0000259" key="16">
    <source>
        <dbReference type="PROSITE" id="PS50975"/>
    </source>
</evidence>
<evidence type="ECO:0000256" key="5">
    <source>
        <dbReference type="ARBA" id="ARBA00022598"/>
    </source>
</evidence>
<evidence type="ECO:0000256" key="7">
    <source>
        <dbReference type="ARBA" id="ARBA00022741"/>
    </source>
</evidence>
<dbReference type="FunFam" id="3.40.50.20:FF:000006">
    <property type="entry name" value="Phosphoribosylamine--glycine ligase, chloroplastic"/>
    <property type="match status" value="1"/>
</dbReference>
<keyword evidence="9 15" id="KW-0067">ATP-binding</keyword>
<dbReference type="InterPro" id="IPR020559">
    <property type="entry name" value="PRibGlycinamide_synth_CS"/>
</dbReference>
<keyword evidence="5 14" id="KW-0436">Ligase</keyword>
<dbReference type="HAMAP" id="MF_00138">
    <property type="entry name" value="GARS"/>
    <property type="match status" value="1"/>
</dbReference>
<evidence type="ECO:0000256" key="4">
    <source>
        <dbReference type="ARBA" id="ARBA00013255"/>
    </source>
</evidence>
<dbReference type="Proteomes" id="UP000240509">
    <property type="component" value="Unassembled WGS sequence"/>
</dbReference>
<dbReference type="Gene3D" id="3.30.1490.20">
    <property type="entry name" value="ATP-grasp fold, A domain"/>
    <property type="match status" value="1"/>
</dbReference>
<keyword evidence="8 14" id="KW-0658">Purine biosynthesis</keyword>
<dbReference type="Pfam" id="PF02843">
    <property type="entry name" value="GARS_C"/>
    <property type="match status" value="1"/>
</dbReference>
<dbReference type="GO" id="GO:0046872">
    <property type="term" value="F:metal ion binding"/>
    <property type="evidence" value="ECO:0007669"/>
    <property type="project" value="UniProtKB-KW"/>
</dbReference>
<feature type="domain" description="ATP-grasp" evidence="16">
    <location>
        <begin position="109"/>
        <end position="315"/>
    </location>
</feature>